<evidence type="ECO:0000313" key="2">
    <source>
        <dbReference type="Proteomes" id="UP000274033"/>
    </source>
</evidence>
<name>A0A3N9UED3_9BACI</name>
<gene>
    <name evidence="1" type="ORF">EBB45_09915</name>
</gene>
<dbReference type="RefSeq" id="WP_124764332.1">
    <property type="nucleotide sequence ID" value="NZ_JAFBDY010000007.1"/>
</dbReference>
<dbReference type="Proteomes" id="UP000274033">
    <property type="component" value="Unassembled WGS sequence"/>
</dbReference>
<sequence>MNETAILENPYFEDVVSNLKKGKQDFTRITKAGHRHFYVLDNNEMTDLALLANNSPQDFLALMRSLSKPAFIIPTIVIEESVSNIKSKQHFNSRYLNFYTMLATVGPILLMSTDDNFEVYAEGFNTKHEATAHYIELAQLSTDNIEIKKLCKKAKTVQDVDKAYRSIEDDAGERLAFLYIHALIAEKFTLTFLSNEIKGVYNKWQRFRQDKQLLRKIYVQDCEKYIDVFRVISYHKLIFDFSRGFFGLNSSARLLFIQQARKGAIIQRPVLYGSEADFEKGIAPVYEGVTNVKFNDFVEDNDIIMFY</sequence>
<protein>
    <submittedName>
        <fullName evidence="1">Uncharacterized protein</fullName>
    </submittedName>
</protein>
<evidence type="ECO:0000313" key="1">
    <source>
        <dbReference type="EMBL" id="RQW74545.1"/>
    </source>
</evidence>
<accession>A0A3N9UED3</accession>
<proteinExistence type="predicted"/>
<reference evidence="1 2" key="1">
    <citation type="journal article" date="2013" name="J. Microbiol.">
        <title>Lysinibacillus chungkukjangi sp. nov., isolated from Chungkukjang, Korean fermented soybean food.</title>
        <authorList>
            <person name="Kim S.J."/>
            <person name="Jang Y.H."/>
            <person name="Hamada M."/>
            <person name="Ahn J.H."/>
            <person name="Weon H.Y."/>
            <person name="Suzuki K."/>
            <person name="Whang K.S."/>
            <person name="Kwon S.W."/>
        </authorList>
    </citation>
    <scope>NUCLEOTIDE SEQUENCE [LARGE SCALE GENOMIC DNA]</scope>
    <source>
        <strain evidence="1 2">MCCC 1A12701</strain>
    </source>
</reference>
<dbReference type="EMBL" id="RRCT01000008">
    <property type="protein sequence ID" value="RQW74545.1"/>
    <property type="molecule type" value="Genomic_DNA"/>
</dbReference>
<organism evidence="1 2">
    <name type="scientific">Lysinibacillus composti</name>
    <dbReference type="NCBI Taxonomy" id="720633"/>
    <lineage>
        <taxon>Bacteria</taxon>
        <taxon>Bacillati</taxon>
        <taxon>Bacillota</taxon>
        <taxon>Bacilli</taxon>
        <taxon>Bacillales</taxon>
        <taxon>Bacillaceae</taxon>
        <taxon>Lysinibacillus</taxon>
    </lineage>
</organism>
<dbReference type="AlphaFoldDB" id="A0A3N9UED3"/>
<keyword evidence="2" id="KW-1185">Reference proteome</keyword>
<comment type="caution">
    <text evidence="1">The sequence shown here is derived from an EMBL/GenBank/DDBJ whole genome shotgun (WGS) entry which is preliminary data.</text>
</comment>